<organism evidence="1 2">
    <name type="scientific">Actinoplanes philippinensis</name>
    <dbReference type="NCBI Taxonomy" id="35752"/>
    <lineage>
        <taxon>Bacteria</taxon>
        <taxon>Bacillati</taxon>
        <taxon>Actinomycetota</taxon>
        <taxon>Actinomycetes</taxon>
        <taxon>Micromonosporales</taxon>
        <taxon>Micromonosporaceae</taxon>
        <taxon>Actinoplanes</taxon>
    </lineage>
</organism>
<keyword evidence="2" id="KW-1185">Reference proteome</keyword>
<dbReference type="RefSeq" id="WP_093618965.1">
    <property type="nucleotide sequence ID" value="NZ_BOMT01000063.1"/>
</dbReference>
<evidence type="ECO:0000313" key="2">
    <source>
        <dbReference type="Proteomes" id="UP000199645"/>
    </source>
</evidence>
<reference evidence="1 2" key="1">
    <citation type="submission" date="2016-10" db="EMBL/GenBank/DDBJ databases">
        <authorList>
            <person name="de Groot N.N."/>
        </authorList>
    </citation>
    <scope>NUCLEOTIDE SEQUENCE [LARGE SCALE GENOMIC DNA]</scope>
    <source>
        <strain evidence="1 2">DSM 43019</strain>
    </source>
</reference>
<sequence length="93" mass="10380">MTRIGYNLPRDLLRRMAARAEAEGRAEGRISGMTGALFHVLKARGVEISGDARDTIRSCRDPAQIYRWIRRAATADRVEDLGGPLARRPPSMM</sequence>
<accession>A0A1I2IX50</accession>
<evidence type="ECO:0000313" key="1">
    <source>
        <dbReference type="EMBL" id="SFF47062.1"/>
    </source>
</evidence>
<dbReference type="AlphaFoldDB" id="A0A1I2IX50"/>
<protein>
    <submittedName>
        <fullName evidence="1">Uncharacterized protein</fullName>
    </submittedName>
</protein>
<dbReference type="Proteomes" id="UP000199645">
    <property type="component" value="Unassembled WGS sequence"/>
</dbReference>
<dbReference type="EMBL" id="FONV01000011">
    <property type="protein sequence ID" value="SFF47062.1"/>
    <property type="molecule type" value="Genomic_DNA"/>
</dbReference>
<name>A0A1I2IX50_9ACTN</name>
<proteinExistence type="predicted"/>
<dbReference type="STRING" id="35752.SAMN05421541_11118"/>
<gene>
    <name evidence="1" type="ORF">SAMN05421541_11118</name>
</gene>
<dbReference type="OrthoDB" id="3207839at2"/>